<dbReference type="Gramene" id="PRQ29523">
    <property type="protein sequence ID" value="PRQ29523"/>
    <property type="gene ID" value="RchiOBHm_Chr5g0014791"/>
</dbReference>
<comment type="caution">
    <text evidence="1">The sequence shown here is derived from an EMBL/GenBank/DDBJ whole genome shotgun (WGS) entry which is preliminary data.</text>
</comment>
<organism evidence="1 2">
    <name type="scientific">Rosa chinensis</name>
    <name type="common">China rose</name>
    <dbReference type="NCBI Taxonomy" id="74649"/>
    <lineage>
        <taxon>Eukaryota</taxon>
        <taxon>Viridiplantae</taxon>
        <taxon>Streptophyta</taxon>
        <taxon>Embryophyta</taxon>
        <taxon>Tracheophyta</taxon>
        <taxon>Spermatophyta</taxon>
        <taxon>Magnoliopsida</taxon>
        <taxon>eudicotyledons</taxon>
        <taxon>Gunneridae</taxon>
        <taxon>Pentapetalae</taxon>
        <taxon>rosids</taxon>
        <taxon>fabids</taxon>
        <taxon>Rosales</taxon>
        <taxon>Rosaceae</taxon>
        <taxon>Rosoideae</taxon>
        <taxon>Rosoideae incertae sedis</taxon>
        <taxon>Rosa</taxon>
    </lineage>
</organism>
<dbReference type="EMBL" id="PDCK01000043">
    <property type="protein sequence ID" value="PRQ29523.1"/>
    <property type="molecule type" value="Genomic_DNA"/>
</dbReference>
<dbReference type="Proteomes" id="UP000238479">
    <property type="component" value="Chromosome 5"/>
</dbReference>
<keyword evidence="2" id="KW-1185">Reference proteome</keyword>
<sequence length="47" mass="5131">MIEDEGIGLGLDQAATILSFWGRFRKGEWGDQQTLQAAADRTISSSC</sequence>
<evidence type="ECO:0000313" key="1">
    <source>
        <dbReference type="EMBL" id="PRQ29523.1"/>
    </source>
</evidence>
<accession>A0A2P6Q5S5</accession>
<evidence type="ECO:0000313" key="2">
    <source>
        <dbReference type="Proteomes" id="UP000238479"/>
    </source>
</evidence>
<proteinExistence type="predicted"/>
<dbReference type="AlphaFoldDB" id="A0A2P6Q5S5"/>
<reference evidence="1 2" key="1">
    <citation type="journal article" date="2018" name="Nat. Genet.">
        <title>The Rosa genome provides new insights in the design of modern roses.</title>
        <authorList>
            <person name="Bendahmane M."/>
        </authorList>
    </citation>
    <scope>NUCLEOTIDE SEQUENCE [LARGE SCALE GENOMIC DNA]</scope>
    <source>
        <strain evidence="2">cv. Old Blush</strain>
    </source>
</reference>
<name>A0A2P6Q5S5_ROSCH</name>
<protein>
    <submittedName>
        <fullName evidence="1">Uncharacterized protein</fullName>
    </submittedName>
</protein>
<gene>
    <name evidence="1" type="ORF">RchiOBHm_Chr5g0014791</name>
</gene>